<dbReference type="WBParaSite" id="TMUE_3000012034.1">
    <property type="protein sequence ID" value="TMUE_3000012034.1"/>
    <property type="gene ID" value="WBGene00301454"/>
</dbReference>
<dbReference type="InterPro" id="IPR000477">
    <property type="entry name" value="RT_dom"/>
</dbReference>
<evidence type="ECO:0000259" key="2">
    <source>
        <dbReference type="Pfam" id="PF00078"/>
    </source>
</evidence>
<reference evidence="4" key="1">
    <citation type="submission" date="2019-12" db="UniProtKB">
        <authorList>
            <consortium name="WormBaseParasite"/>
        </authorList>
    </citation>
    <scope>IDENTIFICATION</scope>
</reference>
<dbReference type="FunFam" id="3.30.70.270:FF:000020">
    <property type="entry name" value="Transposon Tf2-6 polyprotein-like Protein"/>
    <property type="match status" value="1"/>
</dbReference>
<dbReference type="STRING" id="70415.A0A5S6QY53"/>
<dbReference type="InterPro" id="IPR043128">
    <property type="entry name" value="Rev_trsase/Diguanyl_cyclase"/>
</dbReference>
<dbReference type="SUPFAM" id="SSF56672">
    <property type="entry name" value="DNA/RNA polymerases"/>
    <property type="match status" value="1"/>
</dbReference>
<evidence type="ECO:0000313" key="4">
    <source>
        <dbReference type="WBParaSite" id="TMUE_3000012034.1"/>
    </source>
</evidence>
<evidence type="ECO:0000256" key="1">
    <source>
        <dbReference type="ARBA" id="ARBA00012493"/>
    </source>
</evidence>
<name>A0A5S6QY53_TRIMR</name>
<dbReference type="PANTHER" id="PTHR33064:SF37">
    <property type="entry name" value="RIBONUCLEASE H"/>
    <property type="match status" value="1"/>
</dbReference>
<dbReference type="GO" id="GO:0003964">
    <property type="term" value="F:RNA-directed DNA polymerase activity"/>
    <property type="evidence" value="ECO:0007669"/>
    <property type="project" value="UniProtKB-EC"/>
</dbReference>
<dbReference type="InterPro" id="IPR051320">
    <property type="entry name" value="Viral_Replic_Matur_Polypro"/>
</dbReference>
<dbReference type="EC" id="2.7.7.49" evidence="1"/>
<dbReference type="Gene3D" id="3.10.10.10">
    <property type="entry name" value="HIV Type 1 Reverse Transcriptase, subunit A, domain 1"/>
    <property type="match status" value="1"/>
</dbReference>
<feature type="domain" description="Reverse transcriptase" evidence="2">
    <location>
        <begin position="19"/>
        <end position="117"/>
    </location>
</feature>
<dbReference type="AlphaFoldDB" id="A0A5S6QY53"/>
<dbReference type="PANTHER" id="PTHR33064">
    <property type="entry name" value="POL PROTEIN"/>
    <property type="match status" value="1"/>
</dbReference>
<keyword evidence="3" id="KW-1185">Reference proteome</keyword>
<protein>
    <recommendedName>
        <fullName evidence="1">RNA-directed DNA polymerase</fullName>
        <ecNumber evidence="1">2.7.7.49</ecNumber>
    </recommendedName>
</protein>
<dbReference type="Proteomes" id="UP000046395">
    <property type="component" value="Unassembled WGS sequence"/>
</dbReference>
<dbReference type="Gene3D" id="3.30.70.270">
    <property type="match status" value="2"/>
</dbReference>
<dbReference type="CDD" id="cd01647">
    <property type="entry name" value="RT_LTR"/>
    <property type="match status" value="1"/>
</dbReference>
<dbReference type="InterPro" id="IPR043502">
    <property type="entry name" value="DNA/RNA_pol_sf"/>
</dbReference>
<proteinExistence type="predicted"/>
<accession>A0A5S6QY53</accession>
<organism evidence="3 4">
    <name type="scientific">Trichuris muris</name>
    <name type="common">Mouse whipworm</name>
    <dbReference type="NCBI Taxonomy" id="70415"/>
    <lineage>
        <taxon>Eukaryota</taxon>
        <taxon>Metazoa</taxon>
        <taxon>Ecdysozoa</taxon>
        <taxon>Nematoda</taxon>
        <taxon>Enoplea</taxon>
        <taxon>Dorylaimia</taxon>
        <taxon>Trichinellida</taxon>
        <taxon>Trichuridae</taxon>
        <taxon>Trichuris</taxon>
    </lineage>
</organism>
<dbReference type="Pfam" id="PF00078">
    <property type="entry name" value="RVT_1"/>
    <property type="match status" value="1"/>
</dbReference>
<sequence>MAGAYSLKSTSFAHINKFLFIQKTPKTAITTPFGLFEYVRMPFGLRNVAQTFQRFMDEVTRGLDFCFVYVDDILVACRTNQEYDFHLTKLFEKYGVKLHPDKCVFYKPTIEFLGFQVSAEGIRSLEEKVAIIQHFPQPSNMNELRRFLGCINFYRRFIPKEAVLLDPLERLVSSKSGKKAIQLPPMAVRAFDQVKRALAEAVLLSHPAADSRLCYLAFAPPSKRICSTRQQRISQSTATN</sequence>
<evidence type="ECO:0000313" key="3">
    <source>
        <dbReference type="Proteomes" id="UP000046395"/>
    </source>
</evidence>